<dbReference type="PANTHER" id="PTHR30618">
    <property type="entry name" value="NCS1 FAMILY PURINE/PYRIMIDINE TRANSPORTER"/>
    <property type="match status" value="1"/>
</dbReference>
<dbReference type="Proteomes" id="UP001229025">
    <property type="component" value="Unassembled WGS sequence"/>
</dbReference>
<feature type="transmembrane region" description="Helical" evidence="6">
    <location>
        <begin position="425"/>
        <end position="445"/>
    </location>
</feature>
<dbReference type="Pfam" id="PF02133">
    <property type="entry name" value="Transp_cyt_pur"/>
    <property type="match status" value="1"/>
</dbReference>
<dbReference type="EMBL" id="JASCSA010000003">
    <property type="protein sequence ID" value="MDI5883884.1"/>
    <property type="molecule type" value="Genomic_DNA"/>
</dbReference>
<feature type="transmembrane region" description="Helical" evidence="6">
    <location>
        <begin position="182"/>
        <end position="205"/>
    </location>
</feature>
<feature type="transmembrane region" description="Helical" evidence="6">
    <location>
        <begin position="225"/>
        <end position="246"/>
    </location>
</feature>
<evidence type="ECO:0000256" key="4">
    <source>
        <dbReference type="ARBA" id="ARBA00022989"/>
    </source>
</evidence>
<keyword evidence="5 6" id="KW-0472">Membrane</keyword>
<dbReference type="CDD" id="cd11555">
    <property type="entry name" value="SLC-NCS1sbd_u1"/>
    <property type="match status" value="1"/>
</dbReference>
<dbReference type="PANTHER" id="PTHR30618:SF6">
    <property type="entry name" value="NCS1 FAMILY NUCLEOBASE:CATION SYMPORTER-1"/>
    <property type="match status" value="1"/>
</dbReference>
<protein>
    <submittedName>
        <fullName evidence="7">NCS1 family nucleobase:cation symporter-1</fullName>
    </submittedName>
</protein>
<feature type="transmembrane region" description="Helical" evidence="6">
    <location>
        <begin position="451"/>
        <end position="472"/>
    </location>
</feature>
<organism evidence="7 8">
    <name type="scientific">Cobetia amphilecti</name>
    <dbReference type="NCBI Taxonomy" id="1055104"/>
    <lineage>
        <taxon>Bacteria</taxon>
        <taxon>Pseudomonadati</taxon>
        <taxon>Pseudomonadota</taxon>
        <taxon>Gammaproteobacteria</taxon>
        <taxon>Oceanospirillales</taxon>
        <taxon>Halomonadaceae</taxon>
        <taxon>Cobetia</taxon>
    </lineage>
</organism>
<feature type="transmembrane region" description="Helical" evidence="6">
    <location>
        <begin position="47"/>
        <end position="74"/>
    </location>
</feature>
<evidence type="ECO:0000256" key="5">
    <source>
        <dbReference type="ARBA" id="ARBA00023136"/>
    </source>
</evidence>
<evidence type="ECO:0000256" key="3">
    <source>
        <dbReference type="ARBA" id="ARBA00022692"/>
    </source>
</evidence>
<feature type="transmembrane region" description="Helical" evidence="6">
    <location>
        <begin position="309"/>
        <end position="334"/>
    </location>
</feature>
<dbReference type="RefSeq" id="WP_284726548.1">
    <property type="nucleotide sequence ID" value="NZ_JASCSA010000003.1"/>
</dbReference>
<comment type="similarity">
    <text evidence="2">Belongs to the purine-cytosine permease (2.A.39) family.</text>
</comment>
<keyword evidence="8" id="KW-1185">Reference proteome</keyword>
<feature type="transmembrane region" description="Helical" evidence="6">
    <location>
        <begin position="267"/>
        <end position="289"/>
    </location>
</feature>
<evidence type="ECO:0000256" key="6">
    <source>
        <dbReference type="SAM" id="Phobius"/>
    </source>
</evidence>
<evidence type="ECO:0000313" key="8">
    <source>
        <dbReference type="Proteomes" id="UP001229025"/>
    </source>
</evidence>
<sequence>MTPQTPPDLSNASKRLINEDLAPCEQNWNWYNIFSFWMSDVHSVGGYVFAASLFTLGLASWQILVSMLVGILVVQVFANLISRPSQQTGVPFPVVCRQSFGIYGANIPAIIRGLIAVVWYGIQTYLAAHALMLVLLRYVPSLEGLTETQLFGLSQLGWYCFLFMWVLQALVFWWGMNAVRRFIDFAGPAVYVVMFALAGWIVWQAGWDNISFTLGSKTLSGSDALWQMVIAAALVAGYFAGPTLNFGDFSRYCATPGDVKRGNFWGLPVNFLLFAVITVVVVSGTQPIFGEMLHDPMETVARIDNGVAAALGILTLVLATIGINIVANFVSPAFDFSNVAPSRISWRMGGMLAAVGSIFITPWNLFNNPEIIQYTVGILAAAIGPVYGVILFDHYLVNKGGINAKALFTDSAEGEYFFEKGVNVAAVKALLVSSAVTLIISFLPLGDITHFTLFIGGLMAAGLYGIFSGYWLGDAASARIYVPAGVRQKMS</sequence>
<evidence type="ECO:0000313" key="7">
    <source>
        <dbReference type="EMBL" id="MDI5883884.1"/>
    </source>
</evidence>
<proteinExistence type="inferred from homology"/>
<reference evidence="8" key="1">
    <citation type="submission" date="2023-07" db="EMBL/GenBank/DDBJ databases">
        <title>Genome-based characterization of strain KMM 296 and proposal for reclassification of Cobetia litoralis and Cobetia pacifica, and emended description of the species Cobetia amphilecti and Cobetia marina.</title>
        <authorList>
            <person name="Balabanova L."/>
            <person name="Nedashkovskaya O."/>
        </authorList>
    </citation>
    <scope>NUCLEOTIDE SEQUENCE [LARGE SCALE GENOMIC DNA]</scope>
    <source>
        <strain evidence="8">NRIC 0815</strain>
    </source>
</reference>
<feature type="transmembrane region" description="Helical" evidence="6">
    <location>
        <begin position="156"/>
        <end position="175"/>
    </location>
</feature>
<accession>A0ABT6UMF7</accession>
<dbReference type="Gene3D" id="1.10.4160.10">
    <property type="entry name" value="Hydantoin permease"/>
    <property type="match status" value="1"/>
</dbReference>
<feature type="transmembrane region" description="Helical" evidence="6">
    <location>
        <begin position="371"/>
        <end position="392"/>
    </location>
</feature>
<keyword evidence="3 6" id="KW-0812">Transmembrane</keyword>
<gene>
    <name evidence="7" type="ORF">QLT01_05875</name>
</gene>
<comment type="caution">
    <text evidence="7">The sequence shown here is derived from an EMBL/GenBank/DDBJ whole genome shotgun (WGS) entry which is preliminary data.</text>
</comment>
<dbReference type="InterPro" id="IPR001248">
    <property type="entry name" value="Pur-cyt_permease"/>
</dbReference>
<dbReference type="InterPro" id="IPR045225">
    <property type="entry name" value="Uracil/uridine/allantoin_perm"/>
</dbReference>
<evidence type="ECO:0000256" key="1">
    <source>
        <dbReference type="ARBA" id="ARBA00004141"/>
    </source>
</evidence>
<keyword evidence="4 6" id="KW-1133">Transmembrane helix</keyword>
<evidence type="ECO:0000256" key="2">
    <source>
        <dbReference type="ARBA" id="ARBA00008974"/>
    </source>
</evidence>
<name>A0ABT6UMF7_9GAMM</name>
<feature type="transmembrane region" description="Helical" evidence="6">
    <location>
        <begin position="346"/>
        <end position="365"/>
    </location>
</feature>
<comment type="subcellular location">
    <subcellularLocation>
        <location evidence="1">Membrane</location>
        <topology evidence="1">Multi-pass membrane protein</topology>
    </subcellularLocation>
</comment>